<dbReference type="InterPro" id="IPR036086">
    <property type="entry name" value="ParB/Sulfiredoxin_sf"/>
</dbReference>
<keyword evidence="4" id="KW-0614">Plasmid</keyword>
<dbReference type="CDD" id="cd16406">
    <property type="entry name" value="ParB_N_like"/>
    <property type="match status" value="1"/>
</dbReference>
<accession>A0A0H3KWG5</accession>
<dbReference type="eggNOG" id="COG1475">
    <property type="taxonomic scope" value="Bacteria"/>
</dbReference>
<dbReference type="EMBL" id="AP009388">
    <property type="protein sequence ID" value="BAG48016.1"/>
    <property type="molecule type" value="Genomic_DNA"/>
</dbReference>
<dbReference type="SUPFAM" id="SSF110849">
    <property type="entry name" value="ParB/Sulfiredoxin"/>
    <property type="match status" value="1"/>
</dbReference>
<dbReference type="KEGG" id="bmj:BMULJ_06227"/>
<protein>
    <submittedName>
        <fullName evidence="4">Plasmid segregation protein</fullName>
    </submittedName>
</protein>
<evidence type="ECO:0000313" key="5">
    <source>
        <dbReference type="Proteomes" id="UP000008815"/>
    </source>
</evidence>
<dbReference type="Gene3D" id="1.10.10.2830">
    <property type="match status" value="1"/>
</dbReference>
<sequence>MKTVIAQDANVNADALPADMPNMLRAGQREVMIPLKRLVASPYNQRKKKRDQATIVAIADNMLAVGQLQNLVVHKMPQRAKKAQEWGVDAGETRRQAFLFNVERGYMSMDDEVRCIEISEAQAILASASENDLHVPPHPADQFAAYKALADEGRSPEFIAAVFNVSPKVVAGRLKLANVSPKLFELFAADVISLEQIKALAITDNHERQEAAWFGAKGHWNQSPNALRNVLKGEKLSFGDRMVRFVTVAAYEAAGGEVERDLFAEQDDGFIVNRELLARLFDEKIACTVESIKAEGWNWVEARPTFDYDDRNQFTQLYSTPVPLTSDEKAKYEEAQMRADELSEKIEASYDAEVGDAAYLSDEDREKLDGECNQLYAIMQEMDDRDGEFTSEQMKVSGAIVTVGYDGALEIVRGLVRRENRAQARAMMEEAGQSVPRSLTKKVKGLHSEKLLLNLTSHRTAAVQTALVANPGVALVAVAHRLLLEFVYEHYSDLSAVQIKEQQPMYSADRAVPGIKELPQYDQLARSVLAVTRMIPKNPNELFGWLLEQPQAVVLNILAVCTALSLNGVSRTEEPNAINALAGALELDLTKYWKPTCESYLNHVSKDRIVAIVSDVISKEHGARLGKMKKAEAAQEAEKLLADKNWLPEFMAAAEVRTARTYFGDDGNEQEDADGELATADNLGAHEEVLGDEPAQPDTVSDSPDGAETGVKPADVAPTEFAGGRVTQSARFPWPFATPTPNVLAGSRPAA</sequence>
<name>A0A0H3KWG5_BURM1</name>
<dbReference type="InterPro" id="IPR050336">
    <property type="entry name" value="Chromosome_partition/occlusion"/>
</dbReference>
<geneLocation type="plasmid" evidence="4 5">
    <name>pTGL1</name>
</geneLocation>
<feature type="coiled-coil region" evidence="1">
    <location>
        <begin position="325"/>
        <end position="352"/>
    </location>
</feature>
<reference evidence="4 5" key="1">
    <citation type="submission" date="2007-04" db="EMBL/GenBank/DDBJ databases">
        <title>Complete genome sequence of Burkholderia multivorans ATCC 17616.</title>
        <authorList>
            <person name="Ohtsubo Y."/>
            <person name="Yamashita A."/>
            <person name="Kurokawa K."/>
            <person name="Takami H."/>
            <person name="Yuhara S."/>
            <person name="Nishiyama E."/>
            <person name="Endo R."/>
            <person name="Miyazaki R."/>
            <person name="Ono A."/>
            <person name="Yano K."/>
            <person name="Ito M."/>
            <person name="Sota M."/>
            <person name="Yuji N."/>
            <person name="Hattori M."/>
            <person name="Tsuda M."/>
        </authorList>
    </citation>
    <scope>NUCLEOTIDE SEQUENCE [LARGE SCALE GENOMIC DNA]</scope>
    <source>
        <strain evidence="5">ATCC 17616 / 249</strain>
        <plasmid evidence="5">Plasmid pTGL1</plasmid>
    </source>
</reference>
<dbReference type="PANTHER" id="PTHR33375">
    <property type="entry name" value="CHROMOSOME-PARTITIONING PROTEIN PARB-RELATED"/>
    <property type="match status" value="1"/>
</dbReference>
<proteinExistence type="predicted"/>
<dbReference type="PANTHER" id="PTHR33375:SF7">
    <property type="entry name" value="CHROMOSOME 2-PARTITIONING PROTEIN PARB-RELATED"/>
    <property type="match status" value="1"/>
</dbReference>
<evidence type="ECO:0000259" key="3">
    <source>
        <dbReference type="SMART" id="SM00470"/>
    </source>
</evidence>
<dbReference type="GO" id="GO:0005694">
    <property type="term" value="C:chromosome"/>
    <property type="evidence" value="ECO:0007669"/>
    <property type="project" value="TreeGrafter"/>
</dbReference>
<dbReference type="KEGG" id="bmu:Bmul_6194"/>
<evidence type="ECO:0000313" key="4">
    <source>
        <dbReference type="EMBL" id="BAG48016.1"/>
    </source>
</evidence>
<feature type="domain" description="ParB-like N-terminal" evidence="3">
    <location>
        <begin position="31"/>
        <end position="132"/>
    </location>
</feature>
<dbReference type="SUPFAM" id="SSF109709">
    <property type="entry name" value="KorB DNA-binding domain-like"/>
    <property type="match status" value="1"/>
</dbReference>
<dbReference type="InterPro" id="IPR003115">
    <property type="entry name" value="ParB_N"/>
</dbReference>
<keyword evidence="1" id="KW-0175">Coiled coil</keyword>
<feature type="region of interest" description="Disordered" evidence="2">
    <location>
        <begin position="691"/>
        <end position="751"/>
    </location>
</feature>
<dbReference type="GO" id="GO:0007059">
    <property type="term" value="P:chromosome segregation"/>
    <property type="evidence" value="ECO:0007669"/>
    <property type="project" value="TreeGrafter"/>
</dbReference>
<organism evidence="4 5">
    <name type="scientific">Burkholderia multivorans (strain ATCC 17616 / 249)</name>
    <dbReference type="NCBI Taxonomy" id="395019"/>
    <lineage>
        <taxon>Bacteria</taxon>
        <taxon>Pseudomonadati</taxon>
        <taxon>Pseudomonadota</taxon>
        <taxon>Betaproteobacteria</taxon>
        <taxon>Burkholderiales</taxon>
        <taxon>Burkholderiaceae</taxon>
        <taxon>Burkholderia</taxon>
        <taxon>Burkholderia cepacia complex</taxon>
    </lineage>
</organism>
<dbReference type="HOGENOM" id="CLU_019174_1_0_4"/>
<dbReference type="Proteomes" id="UP000008815">
    <property type="component" value="Plasmid pTGL1"/>
</dbReference>
<evidence type="ECO:0000256" key="2">
    <source>
        <dbReference type="SAM" id="MobiDB-lite"/>
    </source>
</evidence>
<dbReference type="SMART" id="SM00470">
    <property type="entry name" value="ParB"/>
    <property type="match status" value="1"/>
</dbReference>
<keyword evidence="5" id="KW-1185">Reference proteome</keyword>
<evidence type="ECO:0000256" key="1">
    <source>
        <dbReference type="SAM" id="Coils"/>
    </source>
</evidence>
<dbReference type="AlphaFoldDB" id="A0A0H3KWG5"/>
<dbReference type="RefSeq" id="WP_009695822.1">
    <property type="nucleotide sequence ID" value="NC_010070.1"/>
</dbReference>
<gene>
    <name evidence="4" type="ordered locus">BMULJ_06227</name>
</gene>